<dbReference type="Proteomes" id="UP000242457">
    <property type="component" value="Unassembled WGS sequence"/>
</dbReference>
<dbReference type="GO" id="GO:0048499">
    <property type="term" value="P:synaptic vesicle membrane organization"/>
    <property type="evidence" value="ECO:0007669"/>
    <property type="project" value="TreeGrafter"/>
</dbReference>
<dbReference type="GO" id="GO:0016182">
    <property type="term" value="P:synaptic vesicle budding from endosome"/>
    <property type="evidence" value="ECO:0007669"/>
    <property type="project" value="TreeGrafter"/>
</dbReference>
<gene>
    <name evidence="9" type="ORF">APICC_09506</name>
</gene>
<dbReference type="PANTHER" id="PTHR22781">
    <property type="entry name" value="DELTA ADAPTIN-RELATED"/>
    <property type="match status" value="1"/>
</dbReference>
<evidence type="ECO:0000256" key="1">
    <source>
        <dbReference type="ARBA" id="ARBA00004308"/>
    </source>
</evidence>
<evidence type="ECO:0000256" key="6">
    <source>
        <dbReference type="ARBA" id="ARBA00023136"/>
    </source>
</evidence>
<accession>A0A2A3E5V0</accession>
<dbReference type="PANTHER" id="PTHR22781:SF12">
    <property type="entry name" value="AP-3 COMPLEX SUBUNIT DELTA-1"/>
    <property type="match status" value="1"/>
</dbReference>
<keyword evidence="6" id="KW-0472">Membrane</keyword>
<feature type="region of interest" description="Disordered" evidence="7">
    <location>
        <begin position="655"/>
        <end position="676"/>
    </location>
</feature>
<evidence type="ECO:0000313" key="9">
    <source>
        <dbReference type="EMBL" id="PBC26549.1"/>
    </source>
</evidence>
<dbReference type="InterPro" id="IPR011989">
    <property type="entry name" value="ARM-like"/>
</dbReference>
<dbReference type="GO" id="GO:0010008">
    <property type="term" value="C:endosome membrane"/>
    <property type="evidence" value="ECO:0007669"/>
    <property type="project" value="TreeGrafter"/>
</dbReference>
<evidence type="ECO:0000259" key="8">
    <source>
        <dbReference type="SMART" id="SM01354"/>
    </source>
</evidence>
<dbReference type="Pfam" id="PF26171">
    <property type="entry name" value="Mu_AP3"/>
    <property type="match status" value="1"/>
</dbReference>
<dbReference type="GO" id="GO:0048490">
    <property type="term" value="P:anterograde synaptic vesicle transport"/>
    <property type="evidence" value="ECO:0007669"/>
    <property type="project" value="TreeGrafter"/>
</dbReference>
<feature type="compositionally biased region" description="Basic and acidic residues" evidence="7">
    <location>
        <begin position="872"/>
        <end position="884"/>
    </location>
</feature>
<dbReference type="AlphaFoldDB" id="A0A2A3E5V0"/>
<dbReference type="InterPro" id="IPR016024">
    <property type="entry name" value="ARM-type_fold"/>
</dbReference>
<dbReference type="OrthoDB" id="10264595at2759"/>
<dbReference type="STRING" id="94128.A0A2A3E5V0"/>
<keyword evidence="3" id="KW-0813">Transport</keyword>
<evidence type="ECO:0000313" key="10">
    <source>
        <dbReference type="Proteomes" id="UP000242457"/>
    </source>
</evidence>
<dbReference type="GO" id="GO:0043195">
    <property type="term" value="C:terminal bouton"/>
    <property type="evidence" value="ECO:0007669"/>
    <property type="project" value="TreeGrafter"/>
</dbReference>
<evidence type="ECO:0000256" key="4">
    <source>
        <dbReference type="ARBA" id="ARBA00022737"/>
    </source>
</evidence>
<dbReference type="InterPro" id="IPR002553">
    <property type="entry name" value="Clathrin/coatomer_adapt-like_N"/>
</dbReference>
<sequence length="1170" mass="133305">MALRKVKGNFERMFDKNLTDLVRGIRNNKENEAKYIAQCIEEIKQELRQDNVAVKANAVAKLTYLQMLGYDISWAGFNIIEVMSSAKFTYKRIGYLAASQSFHADTELLMLTTNMIRKDLNSQNQYDAGLALSGLSCFISSDLARDLVNDIMTLLTSTKPYLRKKAVLMMYKVFLRFPEALRPAFPRLKEKLEDPDSGVQSAAVNVVCELARKNPKNYLSLAPVFFKLMTTSTNNWMLIKIIKLPNNIGLVSHAQFSTITLIEPKMGRRLTQPLIDLISRLQLYFQFGALTPLEPRLGKKLIEPLTNLIHSTSAMSLLYECINTVIAVLISISSGMPNHSDSIQLCVQKLRILIEDSDQNLKYLGLLAMSKILKTHPKSVQAHKDLIMQCLDDKDESIRLRALDLLYGMVSKKNLMEIVKKLMVHMDKAEGTAYRDELLSKIIQICSQNNYQFVTYFEWYISVLVELTRMEGTKHGPLVATQLLDVAIRVQAIRKYAVQQCALLLENSYLLTGQPRATMSEVLYAAAWICGEFSSELEDPIATLQSMLRSQASSLPGHIQAVYVHNILKLATATLCKAEKDKDIEIMEQIFALKDKIAAFVCSGDLEVQERSSSALVLLECLKENPGLAQELMETFEGELNPVAPKAQRKVPIPEDLDLDSWINDPPSESSDSEDLDMNDIFIKTEKINDSYSKREFNEPSAEELEKRREARKLEQQNNPHYLKGTFKNSTSYHNSSNIYEEFENIPVADDSDDYDQVDINDPHRALNINLDLPLRDDERLPVLEHRVIENNLNQEITESKGKKKEKGHKKSKKKIKEVKDKCYDNQLEFTDMWLENNTSSENIQPPVTNEYSEVFSEKESEWKDIKRKKSKSQEKYKKTDENSKHRKSKKSKIKKESSKKSSDYEETAGISTPSKEILPDLRYNFTNSEDNTILEPLTSYEELANNKILSIMYKLKQIPHESNKLIASILITNNCQKPVKELVFDIPDTSSLRLMRNTGDEFGIKLPFQLPPQITKETQFTILISDVTFAQRLRGTLTYMLESKESTLQEKLDFTIHLTCGKFMVGHLSHKDILTELLKSGQLIYKVKKEIILSQDFDVILNLICNKCNLTLVEQINDTASLYGHSLKGHHVCLLLKCNKSSRNLIIEGKGDNNTLLSGIGDEILRILT</sequence>
<keyword evidence="10" id="KW-1185">Reference proteome</keyword>
<evidence type="ECO:0000256" key="7">
    <source>
        <dbReference type="SAM" id="MobiDB-lite"/>
    </source>
</evidence>
<feature type="domain" description="AP-3 complex subunit delta" evidence="8">
    <location>
        <begin position="700"/>
        <end position="865"/>
    </location>
</feature>
<evidence type="ECO:0000256" key="3">
    <source>
        <dbReference type="ARBA" id="ARBA00022448"/>
    </source>
</evidence>
<keyword evidence="5" id="KW-0653">Protein transport</keyword>
<dbReference type="GO" id="GO:0098830">
    <property type="term" value="C:presynaptic endosome"/>
    <property type="evidence" value="ECO:0007669"/>
    <property type="project" value="TreeGrafter"/>
</dbReference>
<dbReference type="EMBL" id="KZ288379">
    <property type="protein sequence ID" value="PBC26549.1"/>
    <property type="molecule type" value="Genomic_DNA"/>
</dbReference>
<dbReference type="InterPro" id="IPR010474">
    <property type="entry name" value="AP3D_dom_metazoa"/>
</dbReference>
<dbReference type="GO" id="GO:1904115">
    <property type="term" value="C:axon cytoplasm"/>
    <property type="evidence" value="ECO:0007669"/>
    <property type="project" value="GOC"/>
</dbReference>
<evidence type="ECO:0000256" key="5">
    <source>
        <dbReference type="ARBA" id="ARBA00022927"/>
    </source>
</evidence>
<protein>
    <submittedName>
        <fullName evidence="9">AP-3 complex subunit delta-1</fullName>
    </submittedName>
</protein>
<comment type="similarity">
    <text evidence="2">Belongs to the adaptor complexes large subunit family.</text>
</comment>
<dbReference type="GO" id="GO:0098943">
    <property type="term" value="P:neurotransmitter receptor transport, postsynaptic endosome to lysosome"/>
    <property type="evidence" value="ECO:0007669"/>
    <property type="project" value="TreeGrafter"/>
</dbReference>
<dbReference type="SMART" id="SM01354">
    <property type="entry name" value="BLVR"/>
    <property type="match status" value="1"/>
</dbReference>
<dbReference type="GO" id="GO:0006896">
    <property type="term" value="P:Golgi to vacuole transport"/>
    <property type="evidence" value="ECO:0007669"/>
    <property type="project" value="TreeGrafter"/>
</dbReference>
<feature type="region of interest" description="Disordered" evidence="7">
    <location>
        <begin position="863"/>
        <end position="912"/>
    </location>
</feature>
<feature type="compositionally biased region" description="Basic residues" evidence="7">
    <location>
        <begin position="885"/>
        <end position="894"/>
    </location>
</feature>
<organism evidence="9 10">
    <name type="scientific">Apis cerana cerana</name>
    <name type="common">Oriental honeybee</name>
    <dbReference type="NCBI Taxonomy" id="94128"/>
    <lineage>
        <taxon>Eukaryota</taxon>
        <taxon>Metazoa</taxon>
        <taxon>Ecdysozoa</taxon>
        <taxon>Arthropoda</taxon>
        <taxon>Hexapoda</taxon>
        <taxon>Insecta</taxon>
        <taxon>Pterygota</taxon>
        <taxon>Neoptera</taxon>
        <taxon>Endopterygota</taxon>
        <taxon>Hymenoptera</taxon>
        <taxon>Apocrita</taxon>
        <taxon>Aculeata</taxon>
        <taxon>Apoidea</taxon>
        <taxon>Anthophila</taxon>
        <taxon>Apidae</taxon>
        <taxon>Apis</taxon>
    </lineage>
</organism>
<dbReference type="Pfam" id="PF06375">
    <property type="entry name" value="AP3D1"/>
    <property type="match status" value="1"/>
</dbReference>
<reference evidence="9 10" key="1">
    <citation type="submission" date="2014-07" db="EMBL/GenBank/DDBJ databases">
        <title>Genomic and transcriptomic analysis on Apis cerana provide comprehensive insights into honey bee biology.</title>
        <authorList>
            <person name="Diao Q."/>
            <person name="Sun L."/>
            <person name="Zheng H."/>
            <person name="Zheng H."/>
            <person name="Xu S."/>
            <person name="Wang S."/>
            <person name="Zeng Z."/>
            <person name="Hu F."/>
            <person name="Su S."/>
            <person name="Wu J."/>
        </authorList>
    </citation>
    <scope>NUCLEOTIDE SEQUENCE [LARGE SCALE GENOMIC DNA]</scope>
    <source>
        <tissue evidence="9">Pupae without intestine</tissue>
    </source>
</reference>
<feature type="compositionally biased region" description="Basic and acidic residues" evidence="7">
    <location>
        <begin position="895"/>
        <end position="904"/>
    </location>
</feature>
<dbReference type="SUPFAM" id="SSF48371">
    <property type="entry name" value="ARM repeat"/>
    <property type="match status" value="1"/>
</dbReference>
<keyword evidence="4" id="KW-0677">Repeat</keyword>
<dbReference type="InterPro" id="IPR058898">
    <property type="entry name" value="Mu_AP3"/>
</dbReference>
<dbReference type="FunFam" id="1.25.10.10:FF:001926">
    <property type="entry name" value="Uncharacterized protein"/>
    <property type="match status" value="1"/>
</dbReference>
<dbReference type="InterPro" id="IPR017105">
    <property type="entry name" value="AP3_complex_dsu"/>
</dbReference>
<dbReference type="Pfam" id="PF01602">
    <property type="entry name" value="Adaptin_N"/>
    <property type="match status" value="1"/>
</dbReference>
<dbReference type="Gene3D" id="1.25.10.10">
    <property type="entry name" value="Leucine-rich Repeat Variant"/>
    <property type="match status" value="1"/>
</dbReference>
<name>A0A2A3E5V0_APICC</name>
<proteinExistence type="inferred from homology"/>
<dbReference type="GO" id="GO:0006623">
    <property type="term" value="P:protein targeting to vacuole"/>
    <property type="evidence" value="ECO:0007669"/>
    <property type="project" value="TreeGrafter"/>
</dbReference>
<evidence type="ECO:0000256" key="2">
    <source>
        <dbReference type="ARBA" id="ARBA00006613"/>
    </source>
</evidence>
<comment type="subcellular location">
    <subcellularLocation>
        <location evidence="1">Endomembrane system</location>
    </subcellularLocation>
</comment>
<dbReference type="GO" id="GO:0030123">
    <property type="term" value="C:AP-3 adaptor complex"/>
    <property type="evidence" value="ECO:0007669"/>
    <property type="project" value="InterPro"/>
</dbReference>